<evidence type="ECO:0000313" key="18">
    <source>
        <dbReference type="Proteomes" id="UP000238801"/>
    </source>
</evidence>
<keyword evidence="6 12" id="KW-0686">Riboflavin biosynthesis</keyword>
<dbReference type="SUPFAM" id="SSF53597">
    <property type="entry name" value="Dihydrofolate reductase-like"/>
    <property type="match status" value="1"/>
</dbReference>
<dbReference type="GO" id="GO:0008270">
    <property type="term" value="F:zinc ion binding"/>
    <property type="evidence" value="ECO:0007669"/>
    <property type="project" value="InterPro"/>
</dbReference>
<feature type="domain" description="CMP/dCMP-type deaminase" evidence="16">
    <location>
        <begin position="6"/>
        <end position="127"/>
    </location>
</feature>
<dbReference type="GO" id="GO:0009231">
    <property type="term" value="P:riboflavin biosynthetic process"/>
    <property type="evidence" value="ECO:0007669"/>
    <property type="project" value="UniProtKB-UniPathway"/>
</dbReference>
<evidence type="ECO:0000256" key="3">
    <source>
        <dbReference type="ARBA" id="ARBA00004910"/>
    </source>
</evidence>
<dbReference type="SUPFAM" id="SSF53927">
    <property type="entry name" value="Cytidine deaminase-like"/>
    <property type="match status" value="1"/>
</dbReference>
<dbReference type="InterPro" id="IPR011549">
    <property type="entry name" value="RibD_C"/>
</dbReference>
<comment type="similarity">
    <text evidence="4 12">In the N-terminal section; belongs to the cytidine and deoxycytidylate deaminase family.</text>
</comment>
<dbReference type="InterPro" id="IPR016193">
    <property type="entry name" value="Cytidine_deaminase-like"/>
</dbReference>
<comment type="pathway">
    <text evidence="2 12">Cofactor biosynthesis; riboflavin biosynthesis; 5-amino-6-(D-ribitylamino)uracil from GTP: step 2/4.</text>
</comment>
<evidence type="ECO:0000313" key="17">
    <source>
        <dbReference type="EMBL" id="PRY94728.1"/>
    </source>
</evidence>
<dbReference type="GO" id="GO:0050661">
    <property type="term" value="F:NADP binding"/>
    <property type="evidence" value="ECO:0007669"/>
    <property type="project" value="InterPro"/>
</dbReference>
<comment type="pathway">
    <text evidence="3 12">Cofactor biosynthesis; riboflavin biosynthesis; 5-amino-6-(D-ribitylamino)uracil from GTP: step 3/4.</text>
</comment>
<dbReference type="PROSITE" id="PS51747">
    <property type="entry name" value="CYT_DCMP_DEAMINASES_2"/>
    <property type="match status" value="1"/>
</dbReference>
<feature type="binding site" evidence="14">
    <location>
        <begin position="301"/>
        <end position="307"/>
    </location>
    <ligand>
        <name>NADP(+)</name>
        <dbReference type="ChEBI" id="CHEBI:58349"/>
    </ligand>
</feature>
<feature type="binding site" evidence="14">
    <location>
        <position position="299"/>
    </location>
    <ligand>
        <name>substrate</name>
    </ligand>
</feature>
<evidence type="ECO:0000256" key="8">
    <source>
        <dbReference type="ARBA" id="ARBA00022833"/>
    </source>
</evidence>
<dbReference type="Gene3D" id="3.40.140.10">
    <property type="entry name" value="Cytidine Deaminase, domain 2"/>
    <property type="match status" value="1"/>
</dbReference>
<dbReference type="EC" id="1.1.1.193" evidence="12"/>
<keyword evidence="18" id="KW-1185">Reference proteome</keyword>
<evidence type="ECO:0000256" key="11">
    <source>
        <dbReference type="ARBA" id="ARBA00023268"/>
    </source>
</evidence>
<evidence type="ECO:0000256" key="15">
    <source>
        <dbReference type="PIRSR" id="PIRSR006769-3"/>
    </source>
</evidence>
<keyword evidence="11" id="KW-0511">Multifunctional enzyme</keyword>
<dbReference type="Pfam" id="PF01872">
    <property type="entry name" value="RibD_C"/>
    <property type="match status" value="1"/>
</dbReference>
<dbReference type="NCBIfam" id="TIGR00227">
    <property type="entry name" value="ribD_Cterm"/>
    <property type="match status" value="1"/>
</dbReference>
<feature type="binding site" evidence="14">
    <location>
        <position position="209"/>
    </location>
    <ligand>
        <name>substrate</name>
    </ligand>
</feature>
<dbReference type="Proteomes" id="UP000238801">
    <property type="component" value="Unassembled WGS sequence"/>
</dbReference>
<evidence type="ECO:0000256" key="6">
    <source>
        <dbReference type="ARBA" id="ARBA00022619"/>
    </source>
</evidence>
<comment type="cofactor">
    <cofactor evidence="12 15">
        <name>Zn(2+)</name>
        <dbReference type="ChEBI" id="CHEBI:29105"/>
    </cofactor>
    <text evidence="12 15">Binds 1 zinc ion.</text>
</comment>
<dbReference type="PIRSF" id="PIRSF006769">
    <property type="entry name" value="RibD"/>
    <property type="match status" value="1"/>
</dbReference>
<evidence type="ECO:0000256" key="9">
    <source>
        <dbReference type="ARBA" id="ARBA00022857"/>
    </source>
</evidence>
<feature type="binding site" evidence="15">
    <location>
        <position position="55"/>
    </location>
    <ligand>
        <name>Zn(2+)</name>
        <dbReference type="ChEBI" id="CHEBI:29105"/>
        <note>catalytic</note>
    </ligand>
</feature>
<feature type="binding site" evidence="14">
    <location>
        <position position="159"/>
    </location>
    <ligand>
        <name>NADP(+)</name>
        <dbReference type="ChEBI" id="CHEBI:58349"/>
    </ligand>
</feature>
<dbReference type="GO" id="GO:0008835">
    <property type="term" value="F:diaminohydroxyphosphoribosylaminopyrimidine deaminase activity"/>
    <property type="evidence" value="ECO:0007669"/>
    <property type="project" value="UniProtKB-EC"/>
</dbReference>
<comment type="catalytic activity">
    <reaction evidence="12">
        <text>5-amino-6-(5-phospho-D-ribitylamino)uracil + NADP(+) = 5-amino-6-(5-phospho-D-ribosylamino)uracil + NADPH + H(+)</text>
        <dbReference type="Rhea" id="RHEA:17845"/>
        <dbReference type="ChEBI" id="CHEBI:15378"/>
        <dbReference type="ChEBI" id="CHEBI:57783"/>
        <dbReference type="ChEBI" id="CHEBI:58349"/>
        <dbReference type="ChEBI" id="CHEBI:58421"/>
        <dbReference type="ChEBI" id="CHEBI:58453"/>
        <dbReference type="EC" id="1.1.1.193"/>
    </reaction>
</comment>
<keyword evidence="12" id="KW-0378">Hydrolase</keyword>
<keyword evidence="8 12" id="KW-0862">Zinc</keyword>
<dbReference type="EC" id="3.5.4.26" evidence="12"/>
<feature type="binding site" evidence="15">
    <location>
        <position position="89"/>
    </location>
    <ligand>
        <name>Zn(2+)</name>
        <dbReference type="ChEBI" id="CHEBI:29105"/>
        <note>catalytic</note>
    </ligand>
</feature>
<dbReference type="InterPro" id="IPR002125">
    <property type="entry name" value="CMP_dCMP_dom"/>
</dbReference>
<feature type="binding site" evidence="14">
    <location>
        <position position="175"/>
    </location>
    <ligand>
        <name>NADP(+)</name>
        <dbReference type="ChEBI" id="CHEBI:58349"/>
    </ligand>
</feature>
<evidence type="ECO:0000256" key="12">
    <source>
        <dbReference type="PIRNR" id="PIRNR006769"/>
    </source>
</evidence>
<keyword evidence="7 12" id="KW-0479">Metal-binding</keyword>
<evidence type="ECO:0000256" key="1">
    <source>
        <dbReference type="ARBA" id="ARBA00002151"/>
    </source>
</evidence>
<protein>
    <recommendedName>
        <fullName evidence="12">Riboflavin biosynthesis protein RibD</fullName>
    </recommendedName>
    <domain>
        <recommendedName>
            <fullName evidence="12">Diaminohydroxyphosphoribosylaminopyrimidine deaminase</fullName>
            <shortName evidence="12">DRAP deaminase</shortName>
            <ecNumber evidence="12">3.5.4.26</ecNumber>
        </recommendedName>
        <alternativeName>
            <fullName evidence="12">Riboflavin-specific deaminase</fullName>
        </alternativeName>
    </domain>
    <domain>
        <recommendedName>
            <fullName evidence="12">5-amino-6-(5-phosphoribosylamino)uracil reductase</fullName>
            <ecNumber evidence="12">1.1.1.193</ecNumber>
        </recommendedName>
        <alternativeName>
            <fullName evidence="12">HTP reductase</fullName>
        </alternativeName>
    </domain>
</protein>
<reference evidence="17 18" key="1">
    <citation type="submission" date="2018-03" db="EMBL/GenBank/DDBJ databases">
        <title>Genomic Encyclopedia of Archaeal and Bacterial Type Strains, Phase II (KMG-II): from individual species to whole genera.</title>
        <authorList>
            <person name="Goeker M."/>
        </authorList>
    </citation>
    <scope>NUCLEOTIDE SEQUENCE [LARGE SCALE GENOMIC DNA]</scope>
    <source>
        <strain evidence="17 18">DSM 29318</strain>
    </source>
</reference>
<dbReference type="InterPro" id="IPR016192">
    <property type="entry name" value="APOBEC/CMP_deaminase_Zn-bd"/>
</dbReference>
<gene>
    <name evidence="17" type="ORF">BCF33_0324</name>
</gene>
<feature type="active site" description="Proton donor" evidence="13">
    <location>
        <position position="57"/>
    </location>
</feature>
<comment type="function">
    <text evidence="1 12">Converts 2,5-diamino-6-(ribosylamino)-4(3h)-pyrimidinone 5'-phosphate into 5-amino-6-(ribosylamino)-2,4(1h,3h)-pyrimidinedione 5'-phosphate.</text>
</comment>
<dbReference type="PANTHER" id="PTHR38011">
    <property type="entry name" value="DIHYDROFOLATE REDUCTASE FAMILY PROTEIN (AFU_ORTHOLOGUE AFUA_8G06820)"/>
    <property type="match status" value="1"/>
</dbReference>
<name>A0A2T0X707_9RHOB</name>
<proteinExistence type="inferred from homology"/>
<organism evidence="17 18">
    <name type="scientific">Hasllibacter halocynthiae</name>
    <dbReference type="NCBI Taxonomy" id="595589"/>
    <lineage>
        <taxon>Bacteria</taxon>
        <taxon>Pseudomonadati</taxon>
        <taxon>Pseudomonadota</taxon>
        <taxon>Alphaproteobacteria</taxon>
        <taxon>Rhodobacterales</taxon>
        <taxon>Roseobacteraceae</taxon>
        <taxon>Hasllibacter</taxon>
    </lineage>
</organism>
<evidence type="ECO:0000259" key="16">
    <source>
        <dbReference type="PROSITE" id="PS51747"/>
    </source>
</evidence>
<dbReference type="InterPro" id="IPR004794">
    <property type="entry name" value="Eubact_RibD"/>
</dbReference>
<dbReference type="InterPro" id="IPR050765">
    <property type="entry name" value="Riboflavin_Biosynth_HTPR"/>
</dbReference>
<feature type="binding site" evidence="14">
    <location>
        <position position="189"/>
    </location>
    <ligand>
        <name>substrate</name>
    </ligand>
</feature>
<dbReference type="Gene3D" id="3.40.430.10">
    <property type="entry name" value="Dihydrofolate Reductase, subunit A"/>
    <property type="match status" value="1"/>
</dbReference>
<feature type="binding site" evidence="14">
    <location>
        <position position="212"/>
    </location>
    <ligand>
        <name>substrate</name>
    </ligand>
</feature>
<evidence type="ECO:0000256" key="10">
    <source>
        <dbReference type="ARBA" id="ARBA00023002"/>
    </source>
</evidence>
<comment type="caution">
    <text evidence="17">The sequence shown here is derived from an EMBL/GenBank/DDBJ whole genome shotgun (WGS) entry which is preliminary data.</text>
</comment>
<feature type="binding site" evidence="15">
    <location>
        <position position="80"/>
    </location>
    <ligand>
        <name>Zn(2+)</name>
        <dbReference type="ChEBI" id="CHEBI:29105"/>
        <note>catalytic</note>
    </ligand>
</feature>
<comment type="catalytic activity">
    <reaction evidence="12">
        <text>2,5-diamino-6-hydroxy-4-(5-phosphoribosylamino)-pyrimidine + H2O + H(+) = 5-amino-6-(5-phospho-D-ribosylamino)uracil + NH4(+)</text>
        <dbReference type="Rhea" id="RHEA:21868"/>
        <dbReference type="ChEBI" id="CHEBI:15377"/>
        <dbReference type="ChEBI" id="CHEBI:15378"/>
        <dbReference type="ChEBI" id="CHEBI:28938"/>
        <dbReference type="ChEBI" id="CHEBI:58453"/>
        <dbReference type="ChEBI" id="CHEBI:58614"/>
        <dbReference type="EC" id="3.5.4.26"/>
    </reaction>
</comment>
<dbReference type="AlphaFoldDB" id="A0A2T0X707"/>
<dbReference type="InterPro" id="IPR024072">
    <property type="entry name" value="DHFR-like_dom_sf"/>
</dbReference>
<evidence type="ECO:0000256" key="13">
    <source>
        <dbReference type="PIRSR" id="PIRSR006769-1"/>
    </source>
</evidence>
<evidence type="ECO:0000256" key="4">
    <source>
        <dbReference type="ARBA" id="ARBA00005259"/>
    </source>
</evidence>
<keyword evidence="9 12" id="KW-0521">NADP</keyword>
<feature type="binding site" evidence="14">
    <location>
        <position position="173"/>
    </location>
    <ligand>
        <name>substrate</name>
    </ligand>
</feature>
<comment type="similarity">
    <text evidence="5 12">In the C-terminal section; belongs to the HTP reductase family.</text>
</comment>
<dbReference type="NCBIfam" id="TIGR00326">
    <property type="entry name" value="eubact_ribD"/>
    <property type="match status" value="1"/>
</dbReference>
<feature type="binding site" evidence="14">
    <location>
        <position position="201"/>
    </location>
    <ligand>
        <name>NADP(+)</name>
        <dbReference type="ChEBI" id="CHEBI:58349"/>
    </ligand>
</feature>
<dbReference type="RefSeq" id="WP_342747412.1">
    <property type="nucleotide sequence ID" value="NZ_PVTT01000001.1"/>
</dbReference>
<keyword evidence="10 12" id="KW-0560">Oxidoreductase</keyword>
<feature type="binding site" evidence="14">
    <location>
        <position position="205"/>
    </location>
    <ligand>
        <name>NADP(+)</name>
        <dbReference type="ChEBI" id="CHEBI:58349"/>
    </ligand>
</feature>
<dbReference type="UniPathway" id="UPA00275">
    <property type="reaction ID" value="UER00401"/>
</dbReference>
<dbReference type="EMBL" id="PVTT01000001">
    <property type="protein sequence ID" value="PRY94728.1"/>
    <property type="molecule type" value="Genomic_DNA"/>
</dbReference>
<dbReference type="GO" id="GO:0008703">
    <property type="term" value="F:5-amino-6-(5-phosphoribosylamino)uracil reductase activity"/>
    <property type="evidence" value="ECO:0007669"/>
    <property type="project" value="UniProtKB-EC"/>
</dbReference>
<dbReference type="InterPro" id="IPR002734">
    <property type="entry name" value="RibDG_C"/>
</dbReference>
<sequence>MTGAASDDLRWMDVALALGRRGLGQTAPNPAVGCVIVREGRVVGRGRTAPGGRPHAERVALDLAGAAARGGTAYVTLEPCAHRGATAPCADALIEAGIARCVLALRDPDPRVDGAGAARMRAAGIEVVEGVRAGRAARDQAGFLLSRTEGRPFVTLKLAATLDGRIATATGESRWITSTEARRLVHAERARHDAVLVGAGTVRADDPDLSVRGFPVPRQPVRAVLSRRLDLPLGRLAATAREVPVILVHGEGAPGDARTAWDAAGAERIAIPSPRGRHVDPAAALRALAGRGVTRVLCEGGGTLAAALLQAGLADELLVFGAGVALGAEGRPMLGALGVDALADAPRFALRELRPVGPDTLARWGRA</sequence>
<dbReference type="Pfam" id="PF00383">
    <property type="entry name" value="dCMP_cyt_deam_1"/>
    <property type="match status" value="1"/>
</dbReference>
<accession>A0A2T0X707</accession>
<dbReference type="CDD" id="cd01284">
    <property type="entry name" value="Riboflavin_deaminase-reductase"/>
    <property type="match status" value="1"/>
</dbReference>
<dbReference type="PROSITE" id="PS00903">
    <property type="entry name" value="CYT_DCMP_DEAMINASES_1"/>
    <property type="match status" value="1"/>
</dbReference>
<evidence type="ECO:0000256" key="7">
    <source>
        <dbReference type="ARBA" id="ARBA00022723"/>
    </source>
</evidence>
<dbReference type="PANTHER" id="PTHR38011:SF7">
    <property type="entry name" value="2,5-DIAMINO-6-RIBOSYLAMINO-4(3H)-PYRIMIDINONE 5'-PHOSPHATE REDUCTASE"/>
    <property type="match status" value="1"/>
</dbReference>
<evidence type="ECO:0000256" key="14">
    <source>
        <dbReference type="PIRSR" id="PIRSR006769-2"/>
    </source>
</evidence>
<evidence type="ECO:0000256" key="2">
    <source>
        <dbReference type="ARBA" id="ARBA00004882"/>
    </source>
</evidence>
<evidence type="ECO:0000256" key="5">
    <source>
        <dbReference type="ARBA" id="ARBA00007417"/>
    </source>
</evidence>